<dbReference type="SUPFAM" id="SSF46626">
    <property type="entry name" value="Cytochrome c"/>
    <property type="match status" value="3"/>
</dbReference>
<feature type="domain" description="Cytochrome c" evidence="6">
    <location>
        <begin position="147"/>
        <end position="235"/>
    </location>
</feature>
<dbReference type="GO" id="GO:0016491">
    <property type="term" value="F:oxidoreductase activity"/>
    <property type="evidence" value="ECO:0007669"/>
    <property type="project" value="UniProtKB-KW"/>
</dbReference>
<dbReference type="Gene3D" id="1.10.760.10">
    <property type="entry name" value="Cytochrome c-like domain"/>
    <property type="match status" value="3"/>
</dbReference>
<sequence>MRLNYKIHKTTLLSNLRLQLSPIRYNKWTRLILLLIINLLASKQLIVNAANITSIDPAKLYQHYCSVCHGDRGDGNSHAKQGLVPPPRDFTSPKSAIELNQKRIIHAIKTGVPGTAMVAWKATLSDLQIKSLAKYIQQNFLRSSTVTSATQGSRIYADYCSVCHGDTGKGAVWATAGLRPRPVDFTNTKKQTQLNLNRMIKSVAYGRPETAMTAWKGRLTDAQIATVVNYIINTFMSDKKIIGHNNQASSPAMVKNTKADMTLALPNKFKGDFNRGAALYQFNCTACHGIEGDGRGPRAYFINPKPRNFLHPASRASLNLPTLYQAIKKGKLRSEMPAWQTVLNKQQLADVSKYVFKKFIQEK</sequence>
<organism evidence="7">
    <name type="scientific">hydrothermal vent metagenome</name>
    <dbReference type="NCBI Taxonomy" id="652676"/>
    <lineage>
        <taxon>unclassified sequences</taxon>
        <taxon>metagenomes</taxon>
        <taxon>ecological metagenomes</taxon>
    </lineage>
</organism>
<dbReference type="InterPro" id="IPR009056">
    <property type="entry name" value="Cyt_c-like_dom"/>
</dbReference>
<dbReference type="EC" id="1.9.3.1" evidence="7"/>
<evidence type="ECO:0000256" key="5">
    <source>
        <dbReference type="ARBA" id="ARBA00023004"/>
    </source>
</evidence>
<keyword evidence="7" id="KW-0560">Oxidoreductase</keyword>
<evidence type="ECO:0000313" key="7">
    <source>
        <dbReference type="EMBL" id="VAX01438.1"/>
    </source>
</evidence>
<keyword evidence="4" id="KW-0249">Electron transport</keyword>
<feature type="domain" description="Cytochrome c" evidence="6">
    <location>
        <begin position="52"/>
        <end position="140"/>
    </location>
</feature>
<dbReference type="PANTHER" id="PTHR33751:SF1">
    <property type="entry name" value="CBB3-TYPE CYTOCHROME C OXIDASE SUBUNIT FIXP"/>
    <property type="match status" value="1"/>
</dbReference>
<evidence type="ECO:0000256" key="4">
    <source>
        <dbReference type="ARBA" id="ARBA00022982"/>
    </source>
</evidence>
<keyword evidence="2" id="KW-0349">Heme</keyword>
<keyword evidence="3" id="KW-0479">Metal-binding</keyword>
<dbReference type="PRINTS" id="PR00605">
    <property type="entry name" value="CYTCHROMECIC"/>
</dbReference>
<dbReference type="InterPro" id="IPR050597">
    <property type="entry name" value="Cytochrome_c_Oxidase_Subunit"/>
</dbReference>
<dbReference type="GO" id="GO:0009055">
    <property type="term" value="F:electron transfer activity"/>
    <property type="evidence" value="ECO:0007669"/>
    <property type="project" value="InterPro"/>
</dbReference>
<dbReference type="PROSITE" id="PS51007">
    <property type="entry name" value="CYTC"/>
    <property type="match status" value="3"/>
</dbReference>
<feature type="domain" description="Cytochrome c" evidence="6">
    <location>
        <begin position="271"/>
        <end position="359"/>
    </location>
</feature>
<keyword evidence="5" id="KW-0408">Iron</keyword>
<gene>
    <name evidence="7" type="ORF">MNBD_GAMMA22-1954</name>
</gene>
<dbReference type="InterPro" id="IPR036909">
    <property type="entry name" value="Cyt_c-like_dom_sf"/>
</dbReference>
<dbReference type="PANTHER" id="PTHR33751">
    <property type="entry name" value="CBB3-TYPE CYTOCHROME C OXIDASE SUBUNIT FIXP"/>
    <property type="match status" value="1"/>
</dbReference>
<keyword evidence="1" id="KW-0813">Transport</keyword>
<dbReference type="InterPro" id="IPR008168">
    <property type="entry name" value="Cyt_C_IC"/>
</dbReference>
<dbReference type="Pfam" id="PF13442">
    <property type="entry name" value="Cytochrome_CBB3"/>
    <property type="match status" value="3"/>
</dbReference>
<dbReference type="EMBL" id="UOFS01000049">
    <property type="protein sequence ID" value="VAX01438.1"/>
    <property type="molecule type" value="Genomic_DNA"/>
</dbReference>
<dbReference type="GO" id="GO:0020037">
    <property type="term" value="F:heme binding"/>
    <property type="evidence" value="ECO:0007669"/>
    <property type="project" value="InterPro"/>
</dbReference>
<dbReference type="AlphaFoldDB" id="A0A3B1APY4"/>
<reference evidence="7" key="1">
    <citation type="submission" date="2018-06" db="EMBL/GenBank/DDBJ databases">
        <authorList>
            <person name="Zhirakovskaya E."/>
        </authorList>
    </citation>
    <scope>NUCLEOTIDE SEQUENCE</scope>
</reference>
<protein>
    <submittedName>
        <fullName evidence="7">Cytochrome c oxidase polypeptide II</fullName>
        <ecNumber evidence="7">1.9.3.1</ecNumber>
    </submittedName>
</protein>
<evidence type="ECO:0000256" key="2">
    <source>
        <dbReference type="ARBA" id="ARBA00022617"/>
    </source>
</evidence>
<evidence type="ECO:0000259" key="6">
    <source>
        <dbReference type="PROSITE" id="PS51007"/>
    </source>
</evidence>
<evidence type="ECO:0000256" key="1">
    <source>
        <dbReference type="ARBA" id="ARBA00022448"/>
    </source>
</evidence>
<name>A0A3B1APY4_9ZZZZ</name>
<dbReference type="GO" id="GO:0005506">
    <property type="term" value="F:iron ion binding"/>
    <property type="evidence" value="ECO:0007669"/>
    <property type="project" value="InterPro"/>
</dbReference>
<proteinExistence type="predicted"/>
<accession>A0A3B1APY4</accession>
<evidence type="ECO:0000256" key="3">
    <source>
        <dbReference type="ARBA" id="ARBA00022723"/>
    </source>
</evidence>